<dbReference type="EMBL" id="GG738877">
    <property type="protein sequence ID" value="EFC42880.1"/>
    <property type="molecule type" value="Genomic_DNA"/>
</dbReference>
<proteinExistence type="predicted"/>
<dbReference type="AlphaFoldDB" id="D2VK40"/>
<evidence type="ECO:0000256" key="1">
    <source>
        <dbReference type="SAM" id="MobiDB-lite"/>
    </source>
</evidence>
<accession>D2VK40</accession>
<sequence>MGVCMSMEPLNENQIMACCPEQQTSETKEEEQHHSGITRKISRGESTIVETIPSTCAQENKIDHYEAHCIESIVSSESSDSVCIIDNHVDPSASSEGSSAKSSSKPYDGCKIIKKGAVIHNKSIPTIFIQFASHKRLSNSYFMDGDDENYLSPSEVC</sequence>
<gene>
    <name evidence="2" type="ORF">NAEGRDRAFT_69260</name>
</gene>
<dbReference type="GeneID" id="8852885"/>
<dbReference type="InterPro" id="IPR018247">
    <property type="entry name" value="EF_Hand_1_Ca_BS"/>
</dbReference>
<feature type="region of interest" description="Disordered" evidence="1">
    <location>
        <begin position="22"/>
        <end position="42"/>
    </location>
</feature>
<protein>
    <submittedName>
        <fullName evidence="2">Predicted protein</fullName>
    </submittedName>
</protein>
<name>D2VK40_NAEGR</name>
<keyword evidence="3" id="KW-1185">Reference proteome</keyword>
<evidence type="ECO:0000313" key="2">
    <source>
        <dbReference type="EMBL" id="EFC42880.1"/>
    </source>
</evidence>
<dbReference type="InParanoid" id="D2VK40"/>
<evidence type="ECO:0000313" key="3">
    <source>
        <dbReference type="Proteomes" id="UP000006671"/>
    </source>
</evidence>
<dbReference type="VEuPathDB" id="AmoebaDB:NAEGRDRAFT_69260"/>
<dbReference type="PROSITE" id="PS00018">
    <property type="entry name" value="EF_HAND_1"/>
    <property type="match status" value="1"/>
</dbReference>
<dbReference type="Proteomes" id="UP000006671">
    <property type="component" value="Unassembled WGS sequence"/>
</dbReference>
<organism evidence="3">
    <name type="scientific">Naegleria gruberi</name>
    <name type="common">Amoeba</name>
    <dbReference type="NCBI Taxonomy" id="5762"/>
    <lineage>
        <taxon>Eukaryota</taxon>
        <taxon>Discoba</taxon>
        <taxon>Heterolobosea</taxon>
        <taxon>Tetramitia</taxon>
        <taxon>Eutetramitia</taxon>
        <taxon>Vahlkampfiidae</taxon>
        <taxon>Naegleria</taxon>
    </lineage>
</organism>
<reference evidence="2 3" key="1">
    <citation type="journal article" date="2010" name="Cell">
        <title>The genome of Naegleria gruberi illuminates early eukaryotic versatility.</title>
        <authorList>
            <person name="Fritz-Laylin L.K."/>
            <person name="Prochnik S.E."/>
            <person name="Ginger M.L."/>
            <person name="Dacks J.B."/>
            <person name="Carpenter M.L."/>
            <person name="Field M.C."/>
            <person name="Kuo A."/>
            <person name="Paredez A."/>
            <person name="Chapman J."/>
            <person name="Pham J."/>
            <person name="Shu S."/>
            <person name="Neupane R."/>
            <person name="Cipriano M."/>
            <person name="Mancuso J."/>
            <person name="Tu H."/>
            <person name="Salamov A."/>
            <person name="Lindquist E."/>
            <person name="Shapiro H."/>
            <person name="Lucas S."/>
            <person name="Grigoriev I.V."/>
            <person name="Cande W.Z."/>
            <person name="Fulton C."/>
            <person name="Rokhsar D.S."/>
            <person name="Dawson S.C."/>
        </authorList>
    </citation>
    <scope>NUCLEOTIDE SEQUENCE [LARGE SCALE GENOMIC DNA]</scope>
    <source>
        <strain evidence="2 3">NEG-M</strain>
    </source>
</reference>
<dbReference type="RefSeq" id="XP_002675624.1">
    <property type="nucleotide sequence ID" value="XM_002675578.1"/>
</dbReference>
<dbReference type="KEGG" id="ngr:NAEGRDRAFT_69260"/>